<evidence type="ECO:0000313" key="10">
    <source>
        <dbReference type="Proteomes" id="UP001152622"/>
    </source>
</evidence>
<feature type="region of interest" description="Disordered" evidence="7">
    <location>
        <begin position="2464"/>
        <end position="2492"/>
    </location>
</feature>
<feature type="region of interest" description="Disordered" evidence="7">
    <location>
        <begin position="2360"/>
        <end position="2402"/>
    </location>
</feature>
<feature type="region of interest" description="Disordered" evidence="7">
    <location>
        <begin position="3400"/>
        <end position="3446"/>
    </location>
</feature>
<evidence type="ECO:0000256" key="7">
    <source>
        <dbReference type="SAM" id="MobiDB-lite"/>
    </source>
</evidence>
<keyword evidence="5" id="KW-0206">Cytoskeleton</keyword>
<dbReference type="InterPro" id="IPR028745">
    <property type="entry name" value="AKAP9/Pericentrin"/>
</dbReference>
<gene>
    <name evidence="9" type="ORF">SKAU_G00256020</name>
</gene>
<accession>A0A9Q1F3R6</accession>
<sequence length="3724" mass="426552">MDETRGNRDDGKVKISPDEMYLMMQNDIQLQQKRGIRAITASCPEDALSSRDRELAELHCDTPAGVRALDLEHSGNTMLQRLSAEREVSQAERERASHWLHQGSGTQRRQMEEQPAQVRADVNRAEMHSRGPPWDEVEEERSSEVVRLQNQLKEKKAAGQHVSDRYVTDASNHEMQLRVLGPERETYLAQLAQDHEAGEEHREQIRQVQQQLETRRAHGDHFYSYIESHGENVTMCNAHKEHKDQEGAGEHRETGEQDQGGSFASSQDHLMEKYLVSAALRDNYWVEDHGLLEQAGNSWFRHHCEDLLNGSASLSSGSQDLDGSSEEEVDLGKALLVQQCRDLATQLQDREKQLEMLRDETRSSGAELREALGKRDEATKALASVQRHLEAERELRLRCEDVIRRETQEGDDLKARLNYLQSQLERKERARDETLDLITELREENELLLVQLRGQEQLVRDVQEQKVAGDSVASEVQALFGRQLSVLQEQRDRLQGMLDLQQAKNLTSSELLGQRTMELDSSLKEVKHLQAQLAEREESMLRTSKDKKELESRLSCLQQDLVNAEQELSRRVEEQVAQESRVVELEIRAKDSENTLETVQADFQNQLEAKDLELLKLTAEREKAQAEHQEKVSALHTELARITESLRDQDRVHAVAMETLLQNEAEKSHSAVEEAEAQLRRVHQEEAGRLEEKHQEQVNELNEQMQRKQSELKAALGEEHKNRITLIKQVHEREHQREMAELAGEQEAALSRLGAELKESMEAAHQAELHQAQTEQALELEALRLSLTNQHAAQLELYQSAQQRDKEVALAELQDSLRAGWSQDSAQLQTQQQAELERLREQNREQNRDQARRVELQHQQEKDDLDLAWESRVLKEKTRMEELQANQIEALREEWQSESGQALEELRSSLMETQEALSATRAQLEELQACRELELQRLEEELSRARSEHDDATRENANLVASHQGALQEQQDRAQRLEELCSASAEREQQLQQQVERLQAEHVTLKSSSEQEVGHLWTQLECMRVSRQELEDLREQLLARSVQGEEVEQLRRQFSQQRREIQQQNEAELENLRAYFEQRLRSTEESYREEVILLQHRLVEGAEESAAPQEGDGSFLCEENVDEDKADMLAEINMKLQNHKEELDSLRLQLEERHKQELEHLRASVALAYREELLQVKTDLTDRYFSQIQDLKTKHSLELEQQRAKLSDSHVKEISRLRLRSAQDAARQVERELEERGRASAEEHRARMAQVRSEKGRIQSLEAQVAALLKSHEEHLEQVEEQCGELVRKAEEKLKQDFVRQLHVAVLKAQVQEREKMSQELSQEKAEELGRLSEELRSQAEGRLSALREGLERAAAEEHGALEEQVRGLQEQLEEERRRARSPRDSPESERDPRVLAAKRKIEAQFERELFTAKRLMVVEVKELNTLLLEQAEVKLQEAQRRFEKEQKELEGKLGEKQETALCELAKKHSEELQSQKALLDEHVRSLERLELDHQNLEERLTHKHGAELNLMRADLQAKHKAELDSLSVDLHAKHKTELDSAEAELRERSRAQLEAREAEIRARLKEDRDELEARMLSNMDTLESTYLAEIQSARDERDGTLQALRMTETGHAAELDRLRTHNQAQLGLICIELRRELDLVLMDKSPITVSELGKVQKLSAEASGLGEELEEEPGEESTETDSLDTLLQPGDGPAQELGDLLSKLRTDLRSVAEERRGRHEAHRQLQEVLQVVVRRTVATEEEIRRRFPAYVEPGVNCGGEENGEAREALPDPTLCSDLTEEGLASSQRPSETLFFGLGLEPEVEEVVLGASVRLRSAVDRLLDLLQSAQLHLEEQLSQSRKDSDPLDLQRQRHRPPEQLDLHKGPVECHTEEKAALEEVLQQKETQVQELEEELDRLQAELQELREERALLLRQRETLAEPLGDTEKALLEEAQRLLQEKVDVQRQAEKDWGRLASRLRLMEAEVEEQDGSRLEAEQQQRAQVEDLQLQIRALEKQLRHHRQFIDEQTVEREQEREEFQLEIQKLEAELRRPFRPRPGGGGKGDKIEDLVLQVENLRAAIKEKTEDYDRVLVTKEKYRGDVSEQNEQIHKMVARICELEQALSSRTQSSQTLAQLDVLQDKETLQQQLCSSCLQVYVQQCQPDEPRHWPIRTGAEEALNEQLEALQVELHTANMEQVQMEQLEQEQKDSAARPEESLLWKSTNQNSVYVSQIQYNICSIKENEYAMCRLPEADGEKGSSSLLLDPVNQLEEKNQEIQRLGEEILRLLWEADASEDQAAELEELRSQVEHLLSDRERLRQDREVEVERLHEVIHKLQEELEQMGPMRHEVSTSPECSLAPCLLHTPRGLEDSLRQELTRHAPLPEPRGEPDPVAARKEVRGDAGRTRAEEERGGPRGGTSQREMEAELLHQLEDEGRKGHAPLLGAEPLLRQAEEGWEGVHAGEEEAQEGHIPAETLRTVLKAPEAHVREGKTESHDLEREEEELRQGKGQLQEEVEKLRQEVTSKGAHIQHLNTELGERMTQAVDLREVLTLAEETLAKAEAALRENEEHLAQVKVEHEALKEEHEALKEEHEALKEDHEALKVEHEALKEEHEALKEEHDALKEEHEALKEEHEALKENHEALKVEHEALKEDHEALKQEHEALKEEHEALKEELEALKVEHEALKVEHEALKEEHEALKEEHEALKEEHEALKEEHEALKEEHDSLEIKFVAVQQTEGRALSDLAGQQGELERQRESCSLWGTTCARHGDPGPGGLCKAGSFPSGLCREGSLRSPELLRMLDAGDDPAPGLQSPQQSELSSLYMKASPLARGASQPPEDLSTPFTRSISASGSLSTLDSRHAKQVKTLDDRYFTGFEEWTSDGYVSSISLDQDTTLQEHESTEEGLNTSFLEYLHSRAVAVANRIDSATESVDQDTELLCPELQGLLKRVYREGHRVLSLSEHPVPVTVTTPSPHQAPPLTWQAERRALQRTVLSLRELLCKMADREPKLDCGDTDMRRELLQAVHSVFHTEMATLRSDLQAVLTAAGPQQLTAVMDQLEMLLKQQEEQWRQHLEQLLSADRLGLRGEVQDLRSLLCSSSLRSQEQLRLLQASLRVSRGEGSQCQRVDLLESHLTVRELGGTDQHSDQRAEQPRGAEQKAQLWEEQTGGAEHKAQLWEEHTEGAEHKAQLWEENTGGAEHKAQLWEEHTRGVEHKAQLWEEHTGGAEQKAQLWENNGTVVKRVQLSTASESHQELHRTICNDLRSSLGSVETEGQACQEAERREQAPGQQLQSEEPPHSQRRCDEDQQELQVLQLSLEEHATQVSLLRVAVEQTRTENRSLRSQLRSEEARCEELVSQESGRASEALARLEDERASRARERRDHARNLQEEARRHEEAASQDRKFIQELRAQLEQERRQGEELAASTERLHQRAIQTKRRLEEEEAQGRREAAQREQEAEAAANRLQALRQEAALGLEAERRRADGLQAQLDLLREEARSAKEERRKRGRQEAHVERERKHSTVSQALYPDCVSLSEKLALHKQRAALQAAVRNAEIDLQLTAEIKNQPFYSKMKRLYCKFLRAESYRKSLVYQKKYLLLLLGGFLDSEQTTLALIANMGACPSPEGPLAPPPQPGPTRRFRAAAHVVIAVSRLSFLVRKWQMAFRIGPSETAPAREPGYRAGPGIKTEAQRRQRLSAVQNTIPTCGTQPHSMGHGHSFGPVRQVTLQAAQQVQQQNRQKN</sequence>
<feature type="compositionally biased region" description="Basic and acidic residues" evidence="7">
    <location>
        <begin position="3422"/>
        <end position="3441"/>
    </location>
</feature>
<evidence type="ECO:0000259" key="8">
    <source>
        <dbReference type="Pfam" id="PF10495"/>
    </source>
</evidence>
<feature type="coiled-coil region" evidence="6">
    <location>
        <begin position="1129"/>
        <end position="1156"/>
    </location>
</feature>
<keyword evidence="3" id="KW-0597">Phosphoprotein</keyword>
<keyword evidence="10" id="KW-1185">Reference proteome</keyword>
<feature type="compositionally biased region" description="Basic and acidic residues" evidence="7">
    <location>
        <begin position="2464"/>
        <end position="2487"/>
    </location>
</feature>
<feature type="region of interest" description="Disordered" evidence="7">
    <location>
        <begin position="841"/>
        <end position="860"/>
    </location>
</feature>
<evidence type="ECO:0000256" key="2">
    <source>
        <dbReference type="ARBA" id="ARBA00022490"/>
    </source>
</evidence>
<dbReference type="PANTHER" id="PTHR44981">
    <property type="entry name" value="PERICENTRIN-LIKE PROTEIN, ISOFORM F"/>
    <property type="match status" value="1"/>
</dbReference>
<dbReference type="Pfam" id="PF10495">
    <property type="entry name" value="PACT_coil_coil"/>
    <property type="match status" value="1"/>
</dbReference>
<feature type="compositionally biased region" description="Acidic residues" evidence="7">
    <location>
        <begin position="1668"/>
        <end position="1683"/>
    </location>
</feature>
<feature type="region of interest" description="Disordered" evidence="7">
    <location>
        <begin position="3691"/>
        <end position="3724"/>
    </location>
</feature>
<evidence type="ECO:0000256" key="1">
    <source>
        <dbReference type="ARBA" id="ARBA00004300"/>
    </source>
</evidence>
<feature type="compositionally biased region" description="Basic and acidic residues" evidence="7">
    <location>
        <begin position="84"/>
        <end position="97"/>
    </location>
</feature>
<feature type="compositionally biased region" description="Basic and acidic residues" evidence="7">
    <location>
        <begin position="3278"/>
        <end position="3288"/>
    </location>
</feature>
<feature type="region of interest" description="Disordered" evidence="7">
    <location>
        <begin position="1835"/>
        <end position="1864"/>
    </location>
</feature>
<feature type="region of interest" description="Disordered" evidence="7">
    <location>
        <begin position="3254"/>
        <end position="3290"/>
    </location>
</feature>
<dbReference type="Gene3D" id="6.10.250.3110">
    <property type="match status" value="1"/>
</dbReference>
<dbReference type="OrthoDB" id="2020852at2759"/>
<evidence type="ECO:0000256" key="3">
    <source>
        <dbReference type="ARBA" id="ARBA00022553"/>
    </source>
</evidence>
<evidence type="ECO:0000256" key="6">
    <source>
        <dbReference type="SAM" id="Coils"/>
    </source>
</evidence>
<reference evidence="9" key="1">
    <citation type="journal article" date="2023" name="Science">
        <title>Genome structures resolve the early diversification of teleost fishes.</title>
        <authorList>
            <person name="Parey E."/>
            <person name="Louis A."/>
            <person name="Montfort J."/>
            <person name="Bouchez O."/>
            <person name="Roques C."/>
            <person name="Iampietro C."/>
            <person name="Lluch J."/>
            <person name="Castinel A."/>
            <person name="Donnadieu C."/>
            <person name="Desvignes T."/>
            <person name="Floi Bucao C."/>
            <person name="Jouanno E."/>
            <person name="Wen M."/>
            <person name="Mejri S."/>
            <person name="Dirks R."/>
            <person name="Jansen H."/>
            <person name="Henkel C."/>
            <person name="Chen W.J."/>
            <person name="Zahm M."/>
            <person name="Cabau C."/>
            <person name="Klopp C."/>
            <person name="Thompson A.W."/>
            <person name="Robinson-Rechavi M."/>
            <person name="Braasch I."/>
            <person name="Lecointre G."/>
            <person name="Bobe J."/>
            <person name="Postlethwait J.H."/>
            <person name="Berthelot C."/>
            <person name="Roest Crollius H."/>
            <person name="Guiguen Y."/>
        </authorList>
    </citation>
    <scope>NUCLEOTIDE SEQUENCE</scope>
    <source>
        <strain evidence="9">WJC10195</strain>
    </source>
</reference>
<feature type="compositionally biased region" description="Basic and acidic residues" evidence="7">
    <location>
        <begin position="3482"/>
        <end position="3504"/>
    </location>
</feature>
<dbReference type="PANTHER" id="PTHR44981:SF3">
    <property type="entry name" value="PERICENTRIN"/>
    <property type="match status" value="1"/>
</dbReference>
<feature type="region of interest" description="Disordered" evidence="7">
    <location>
        <begin position="1662"/>
        <end position="1686"/>
    </location>
</feature>
<feature type="coiled-coil region" evidence="6">
    <location>
        <begin position="1532"/>
        <end position="1575"/>
    </location>
</feature>
<keyword evidence="2" id="KW-0963">Cytoplasm</keyword>
<dbReference type="GO" id="GO:0005813">
    <property type="term" value="C:centrosome"/>
    <property type="evidence" value="ECO:0007669"/>
    <property type="project" value="UniProtKB-SubCell"/>
</dbReference>
<protein>
    <recommendedName>
        <fullName evidence="8">Pericentrin/AKAP-450 centrosomal targeting domain-containing protein</fullName>
    </recommendedName>
</protein>
<evidence type="ECO:0000313" key="9">
    <source>
        <dbReference type="EMBL" id="KAJ8350472.1"/>
    </source>
</evidence>
<feature type="region of interest" description="Disordered" evidence="7">
    <location>
        <begin position="3339"/>
        <end position="3386"/>
    </location>
</feature>
<feature type="coiled-coil region" evidence="6">
    <location>
        <begin position="2247"/>
        <end position="2319"/>
    </location>
</feature>
<feature type="region of interest" description="Disordered" evidence="7">
    <location>
        <begin position="241"/>
        <end position="264"/>
    </location>
</feature>
<feature type="compositionally biased region" description="Basic and acidic residues" evidence="7">
    <location>
        <begin position="1375"/>
        <end position="1396"/>
    </location>
</feature>
<dbReference type="Proteomes" id="UP001152622">
    <property type="component" value="Chromosome 9"/>
</dbReference>
<dbReference type="EMBL" id="JAINUF010000009">
    <property type="protein sequence ID" value="KAJ8350472.1"/>
    <property type="molecule type" value="Genomic_DNA"/>
</dbReference>
<comment type="caution">
    <text evidence="9">The sequence shown here is derived from an EMBL/GenBank/DDBJ whole genome shotgun (WGS) entry which is preliminary data.</text>
</comment>
<feature type="region of interest" description="Disordered" evidence="7">
    <location>
        <begin position="84"/>
        <end position="117"/>
    </location>
</feature>
<evidence type="ECO:0000256" key="5">
    <source>
        <dbReference type="ARBA" id="ARBA00023212"/>
    </source>
</evidence>
<feature type="coiled-coil region" evidence="6">
    <location>
        <begin position="340"/>
        <end position="458"/>
    </location>
</feature>
<feature type="domain" description="Pericentrin/AKAP-450 centrosomal targeting" evidence="8">
    <location>
        <begin position="3563"/>
        <end position="3644"/>
    </location>
</feature>
<feature type="compositionally biased region" description="Basic and acidic residues" evidence="7">
    <location>
        <begin position="3127"/>
        <end position="3140"/>
    </location>
</feature>
<feature type="coiled-coil region" evidence="6">
    <location>
        <begin position="484"/>
        <end position="632"/>
    </location>
</feature>
<feature type="region of interest" description="Disordered" evidence="7">
    <location>
        <begin position="3482"/>
        <end position="3505"/>
    </location>
</feature>
<feature type="compositionally biased region" description="Low complexity" evidence="7">
    <location>
        <begin position="3705"/>
        <end position="3724"/>
    </location>
</feature>
<feature type="coiled-coil region" evidence="6">
    <location>
        <begin position="1867"/>
        <end position="2067"/>
    </location>
</feature>
<feature type="compositionally biased region" description="Basic and acidic residues" evidence="7">
    <location>
        <begin position="2366"/>
        <end position="2394"/>
    </location>
</feature>
<comment type="subcellular location">
    <subcellularLocation>
        <location evidence="1">Cytoplasm</location>
        <location evidence="1">Cytoskeleton</location>
        <location evidence="1">Microtubule organizing center</location>
        <location evidence="1">Centrosome</location>
    </subcellularLocation>
</comment>
<feature type="coiled-coil region" evidence="6">
    <location>
        <begin position="1422"/>
        <end position="1507"/>
    </location>
</feature>
<feature type="compositionally biased region" description="Basic and acidic residues" evidence="7">
    <location>
        <begin position="3351"/>
        <end position="3386"/>
    </location>
</feature>
<feature type="region of interest" description="Disordered" evidence="7">
    <location>
        <begin position="1357"/>
        <end position="1396"/>
    </location>
</feature>
<dbReference type="GO" id="GO:0005737">
    <property type="term" value="C:cytoplasm"/>
    <property type="evidence" value="ECO:0007669"/>
    <property type="project" value="UniProtKB-ARBA"/>
</dbReference>
<proteinExistence type="predicted"/>
<organism evidence="9 10">
    <name type="scientific">Synaphobranchus kaupii</name>
    <name type="common">Kaup's arrowtooth eel</name>
    <dbReference type="NCBI Taxonomy" id="118154"/>
    <lineage>
        <taxon>Eukaryota</taxon>
        <taxon>Metazoa</taxon>
        <taxon>Chordata</taxon>
        <taxon>Craniata</taxon>
        <taxon>Vertebrata</taxon>
        <taxon>Euteleostomi</taxon>
        <taxon>Actinopterygii</taxon>
        <taxon>Neopterygii</taxon>
        <taxon>Teleostei</taxon>
        <taxon>Anguilliformes</taxon>
        <taxon>Synaphobranchidae</taxon>
        <taxon>Synaphobranchus</taxon>
    </lineage>
</organism>
<name>A0A9Q1F3R6_SYNKA</name>
<keyword evidence="4 6" id="KW-0175">Coiled coil</keyword>
<feature type="coiled-coil region" evidence="6">
    <location>
        <begin position="2156"/>
        <end position="2183"/>
    </location>
</feature>
<dbReference type="GO" id="GO:0007165">
    <property type="term" value="P:signal transduction"/>
    <property type="evidence" value="ECO:0007669"/>
    <property type="project" value="InterPro"/>
</dbReference>
<feature type="region of interest" description="Disordered" evidence="7">
    <location>
        <begin position="3122"/>
        <end position="3143"/>
    </location>
</feature>
<dbReference type="GO" id="GO:0060090">
    <property type="term" value="F:molecular adaptor activity"/>
    <property type="evidence" value="ECO:0007669"/>
    <property type="project" value="InterPro"/>
</dbReference>
<feature type="compositionally biased region" description="Basic and acidic residues" evidence="7">
    <location>
        <begin position="1357"/>
        <end position="1366"/>
    </location>
</feature>
<feature type="compositionally biased region" description="Basic and acidic residues" evidence="7">
    <location>
        <begin position="241"/>
        <end position="255"/>
    </location>
</feature>
<feature type="coiled-coil region" evidence="6">
    <location>
        <begin position="665"/>
        <end position="718"/>
    </location>
</feature>
<dbReference type="InterPro" id="IPR019528">
    <property type="entry name" value="PACT_domain"/>
</dbReference>
<evidence type="ECO:0000256" key="4">
    <source>
        <dbReference type="ARBA" id="ARBA00023054"/>
    </source>
</evidence>